<evidence type="ECO:0008006" key="3">
    <source>
        <dbReference type="Google" id="ProtNLM"/>
    </source>
</evidence>
<dbReference type="Proteomes" id="UP000764837">
    <property type="component" value="Unassembled WGS sequence"/>
</dbReference>
<gene>
    <name evidence="1" type="ORF">JOD64_004348</name>
</gene>
<protein>
    <recommendedName>
        <fullName evidence="3">Lrp/AsnC family transcriptional regulator</fullName>
    </recommendedName>
</protein>
<organism evidence="1 2">
    <name type="scientific">Micromonospora luteifusca</name>
    <dbReference type="NCBI Taxonomy" id="709860"/>
    <lineage>
        <taxon>Bacteria</taxon>
        <taxon>Bacillati</taxon>
        <taxon>Actinomycetota</taxon>
        <taxon>Actinomycetes</taxon>
        <taxon>Micromonosporales</taxon>
        <taxon>Micromonosporaceae</taxon>
        <taxon>Micromonospora</taxon>
    </lineage>
</organism>
<keyword evidence="2" id="KW-1185">Reference proteome</keyword>
<dbReference type="EMBL" id="JAFBBP010000001">
    <property type="protein sequence ID" value="MBM7493126.1"/>
    <property type="molecule type" value="Genomic_DNA"/>
</dbReference>
<comment type="caution">
    <text evidence="1">The sequence shown here is derived from an EMBL/GenBank/DDBJ whole genome shotgun (WGS) entry which is preliminary data.</text>
</comment>
<dbReference type="RefSeq" id="WP_204943881.1">
    <property type="nucleotide sequence ID" value="NZ_JAFBBP010000001.1"/>
</dbReference>
<reference evidence="1 2" key="1">
    <citation type="submission" date="2021-01" db="EMBL/GenBank/DDBJ databases">
        <title>Sequencing the genomes of 1000 actinobacteria strains.</title>
        <authorList>
            <person name="Klenk H.-P."/>
        </authorList>
    </citation>
    <scope>NUCLEOTIDE SEQUENCE [LARGE SCALE GENOMIC DNA]</scope>
    <source>
        <strain evidence="1 2">DSM 100204</strain>
    </source>
</reference>
<sequence length="86" mass="9249">MIATYIRIAPLTSTTAIGPAELRDLLHVHALAGSGVEHLRVRAGPDSADILAFVDTDDPTEAADTLRHVVDKTIASTALLYSWRII</sequence>
<name>A0ABS2LY65_9ACTN</name>
<proteinExistence type="predicted"/>
<evidence type="ECO:0000313" key="2">
    <source>
        <dbReference type="Proteomes" id="UP000764837"/>
    </source>
</evidence>
<evidence type="ECO:0000313" key="1">
    <source>
        <dbReference type="EMBL" id="MBM7493126.1"/>
    </source>
</evidence>
<accession>A0ABS2LY65</accession>